<dbReference type="GeneID" id="27699440"/>
<dbReference type="VEuPathDB" id="FungiDB:Z519_06512"/>
<evidence type="ECO:0000256" key="2">
    <source>
        <dbReference type="SAM" id="MobiDB-lite"/>
    </source>
</evidence>
<dbReference type="OrthoDB" id="2519291at2759"/>
<dbReference type="SUPFAM" id="SSF54909">
    <property type="entry name" value="Dimeric alpha+beta barrel"/>
    <property type="match status" value="1"/>
</dbReference>
<dbReference type="HOGENOM" id="CLU_115019_2_2_1"/>
<dbReference type="AlphaFoldDB" id="A0A0D2HP99"/>
<protein>
    <recommendedName>
        <fullName evidence="3">EthD domain-containing protein</fullName>
    </recommendedName>
</protein>
<sequence length="153" mass="17214">MHTTFAFLVKQPHLSTREFITYYETKHIPMINRLAGPENQPLVYKRRYTHRDDPAFVFVTASVDASGAPVSTTTGSHGDDGATPDGSKVEEHPGNIDFDVMTEIGFADKEGKARWLAALNKGENAQLVREDEARFLWRERTRAVVVEEFVSFG</sequence>
<name>A0A0D2HP99_CLAB1</name>
<dbReference type="Pfam" id="PF07110">
    <property type="entry name" value="EthD"/>
    <property type="match status" value="1"/>
</dbReference>
<reference evidence="4" key="1">
    <citation type="submission" date="2015-01" db="EMBL/GenBank/DDBJ databases">
        <title>The Genome Sequence of Cladophialophora bantiana CBS 173.52.</title>
        <authorList>
            <consortium name="The Broad Institute Genomics Platform"/>
            <person name="Cuomo C."/>
            <person name="de Hoog S."/>
            <person name="Gorbushina A."/>
            <person name="Stielow B."/>
            <person name="Teixiera M."/>
            <person name="Abouelleil A."/>
            <person name="Chapman S.B."/>
            <person name="Priest M."/>
            <person name="Young S.K."/>
            <person name="Wortman J."/>
            <person name="Nusbaum C."/>
            <person name="Birren B."/>
        </authorList>
    </citation>
    <scope>NUCLEOTIDE SEQUENCE [LARGE SCALE GENOMIC DNA]</scope>
    <source>
        <strain evidence="4">CBS 173.52</strain>
    </source>
</reference>
<dbReference type="EMBL" id="KN846988">
    <property type="protein sequence ID" value="KIW92665.1"/>
    <property type="molecule type" value="Genomic_DNA"/>
</dbReference>
<dbReference type="InterPro" id="IPR009799">
    <property type="entry name" value="EthD_dom"/>
</dbReference>
<evidence type="ECO:0000313" key="4">
    <source>
        <dbReference type="EMBL" id="KIW92665.1"/>
    </source>
</evidence>
<evidence type="ECO:0000256" key="1">
    <source>
        <dbReference type="ARBA" id="ARBA00005986"/>
    </source>
</evidence>
<feature type="region of interest" description="Disordered" evidence="2">
    <location>
        <begin position="67"/>
        <end position="93"/>
    </location>
</feature>
<proteinExistence type="inferred from homology"/>
<dbReference type="RefSeq" id="XP_016619334.1">
    <property type="nucleotide sequence ID" value="XM_016764252.1"/>
</dbReference>
<dbReference type="InterPro" id="IPR011008">
    <property type="entry name" value="Dimeric_a/b-barrel"/>
</dbReference>
<dbReference type="GO" id="GO:0016491">
    <property type="term" value="F:oxidoreductase activity"/>
    <property type="evidence" value="ECO:0007669"/>
    <property type="project" value="InterPro"/>
</dbReference>
<comment type="similarity">
    <text evidence="1">Belongs to the tpcK family.</text>
</comment>
<evidence type="ECO:0000259" key="3">
    <source>
        <dbReference type="Pfam" id="PF07110"/>
    </source>
</evidence>
<organism evidence="4">
    <name type="scientific">Cladophialophora bantiana (strain ATCC 10958 / CBS 173.52 / CDC B-1940 / NIH 8579)</name>
    <name type="common">Xylohypha bantiana</name>
    <dbReference type="NCBI Taxonomy" id="1442370"/>
    <lineage>
        <taxon>Eukaryota</taxon>
        <taxon>Fungi</taxon>
        <taxon>Dikarya</taxon>
        <taxon>Ascomycota</taxon>
        <taxon>Pezizomycotina</taxon>
        <taxon>Eurotiomycetes</taxon>
        <taxon>Chaetothyriomycetidae</taxon>
        <taxon>Chaetothyriales</taxon>
        <taxon>Herpotrichiellaceae</taxon>
        <taxon>Cladophialophora</taxon>
    </lineage>
</organism>
<dbReference type="Gene3D" id="3.30.70.100">
    <property type="match status" value="1"/>
</dbReference>
<feature type="domain" description="EthD" evidence="3">
    <location>
        <begin position="11"/>
        <end position="136"/>
    </location>
</feature>
<accession>A0A0D2HP99</accession>
<gene>
    <name evidence="4" type="ORF">Z519_06512</name>
</gene>